<dbReference type="AlphaFoldDB" id="A0A1E7RFX4"/>
<sequence length="123" mass="14067">MEMQEKIDWIALLLTAILIVLVRESSVWIMEKFNHPELGNLAGLFFFLILLITWRKVSALPRRLIDANAKIMKESAFAFLPVSAGSVIMLATLGTELPAIVFILFFCTLIPLWLYAKMAKRWL</sequence>
<proteinExistence type="predicted"/>
<feature type="transmembrane region" description="Helical" evidence="1">
    <location>
        <begin position="99"/>
        <end position="116"/>
    </location>
</feature>
<keyword evidence="1" id="KW-0812">Transmembrane</keyword>
<feature type="transmembrane region" description="Helical" evidence="1">
    <location>
        <begin position="75"/>
        <end position="93"/>
    </location>
</feature>
<name>A0A1E7RFX4_9GAMM</name>
<dbReference type="Proteomes" id="UP000185895">
    <property type="component" value="Unassembled WGS sequence"/>
</dbReference>
<comment type="caution">
    <text evidence="2">The sequence shown here is derived from an EMBL/GenBank/DDBJ whole genome shotgun (WGS) entry which is preliminary data.</text>
</comment>
<feature type="transmembrane region" description="Helical" evidence="1">
    <location>
        <begin position="35"/>
        <end position="54"/>
    </location>
</feature>
<keyword evidence="1" id="KW-1133">Transmembrane helix</keyword>
<dbReference type="RefSeq" id="WP_070068591.1">
    <property type="nucleotide sequence ID" value="NZ_MKKK01000001.1"/>
</dbReference>
<reference evidence="2 3" key="1">
    <citation type="submission" date="2016-09" db="EMBL/GenBank/DDBJ databases">
        <authorList>
            <person name="Capua I."/>
            <person name="De Benedictis P."/>
            <person name="Joannis T."/>
            <person name="Lombin L.H."/>
            <person name="Cattoli G."/>
        </authorList>
    </citation>
    <scope>NUCLEOTIDE SEQUENCE [LARGE SCALE GENOMIC DNA]</scope>
    <source>
        <strain evidence="2 3">ANC 4671</strain>
    </source>
</reference>
<dbReference type="EMBL" id="MKKK01000001">
    <property type="protein sequence ID" value="OEY98211.1"/>
    <property type="molecule type" value="Genomic_DNA"/>
</dbReference>
<protein>
    <recommendedName>
        <fullName evidence="4">CidA/LrgA family protein</fullName>
    </recommendedName>
</protein>
<keyword evidence="1" id="KW-0472">Membrane</keyword>
<evidence type="ECO:0008006" key="4">
    <source>
        <dbReference type="Google" id="ProtNLM"/>
    </source>
</evidence>
<evidence type="ECO:0000313" key="3">
    <source>
        <dbReference type="Proteomes" id="UP000185895"/>
    </source>
</evidence>
<evidence type="ECO:0000256" key="1">
    <source>
        <dbReference type="SAM" id="Phobius"/>
    </source>
</evidence>
<accession>A0A1E7RFX4</accession>
<dbReference type="STRING" id="1262585.BJI46_00295"/>
<keyword evidence="3" id="KW-1185">Reference proteome</keyword>
<organism evidence="2 3">
    <name type="scientific">Acinetobacter qingfengensis</name>
    <dbReference type="NCBI Taxonomy" id="1262585"/>
    <lineage>
        <taxon>Bacteria</taxon>
        <taxon>Pseudomonadati</taxon>
        <taxon>Pseudomonadota</taxon>
        <taxon>Gammaproteobacteria</taxon>
        <taxon>Moraxellales</taxon>
        <taxon>Moraxellaceae</taxon>
        <taxon>Acinetobacter</taxon>
    </lineage>
</organism>
<gene>
    <name evidence="2" type="ORF">BJI46_00295</name>
</gene>
<dbReference type="OrthoDB" id="6710940at2"/>
<evidence type="ECO:0000313" key="2">
    <source>
        <dbReference type="EMBL" id="OEY98211.1"/>
    </source>
</evidence>